<dbReference type="STRING" id="34097.SAMN02745150_01215"/>
<gene>
    <name evidence="1" type="ORF">SAMN02745150_01215</name>
</gene>
<reference evidence="2" key="1">
    <citation type="submission" date="2016-10" db="EMBL/GenBank/DDBJ databases">
        <authorList>
            <person name="Varghese N."/>
            <person name="Submissions S."/>
        </authorList>
    </citation>
    <scope>NUCLEOTIDE SEQUENCE [LARGE SCALE GENOMIC DNA]</scope>
    <source>
        <strain evidence="2">ATCC 43811</strain>
    </source>
</reference>
<dbReference type="AlphaFoldDB" id="A0A1I1ERF4"/>
<evidence type="ECO:0000313" key="1">
    <source>
        <dbReference type="EMBL" id="SFB89242.1"/>
    </source>
</evidence>
<organism evidence="1 2">
    <name type="scientific">Brevinema andersonii</name>
    <dbReference type="NCBI Taxonomy" id="34097"/>
    <lineage>
        <taxon>Bacteria</taxon>
        <taxon>Pseudomonadati</taxon>
        <taxon>Spirochaetota</taxon>
        <taxon>Spirochaetia</taxon>
        <taxon>Brevinematales</taxon>
        <taxon>Brevinemataceae</taxon>
        <taxon>Brevinema</taxon>
    </lineage>
</organism>
<keyword evidence="2" id="KW-1185">Reference proteome</keyword>
<sequence length="64" mass="7034">MIPLPIVYNLLFILSGLVLLALFFSWSFAHGIEIYTCGGSDGCNICPDQNICSVENLLIKGKEE</sequence>
<dbReference type="RefSeq" id="WP_092319685.1">
    <property type="nucleotide sequence ID" value="NZ_FOKY01000016.1"/>
</dbReference>
<dbReference type="Proteomes" id="UP000240042">
    <property type="component" value="Unassembled WGS sequence"/>
</dbReference>
<protein>
    <submittedName>
        <fullName evidence="1">Uncharacterized protein</fullName>
    </submittedName>
</protein>
<dbReference type="EMBL" id="FOKY01000016">
    <property type="protein sequence ID" value="SFB89242.1"/>
    <property type="molecule type" value="Genomic_DNA"/>
</dbReference>
<proteinExistence type="predicted"/>
<name>A0A1I1ERF4_BREAD</name>
<accession>A0A1I1ERF4</accession>
<evidence type="ECO:0000313" key="2">
    <source>
        <dbReference type="Proteomes" id="UP000240042"/>
    </source>
</evidence>